<feature type="transmembrane region" description="Helical" evidence="7">
    <location>
        <begin position="77"/>
        <end position="98"/>
    </location>
</feature>
<dbReference type="GO" id="GO:0005886">
    <property type="term" value="C:plasma membrane"/>
    <property type="evidence" value="ECO:0007669"/>
    <property type="project" value="UniProtKB-SubCell"/>
</dbReference>
<dbReference type="STRING" id="1125725.HMPREF1325_0502"/>
<keyword evidence="12" id="KW-1185">Reference proteome</keyword>
<accession>U2L230</accession>
<reference evidence="11 12" key="1">
    <citation type="submission" date="2013-08" db="EMBL/GenBank/DDBJ databases">
        <authorList>
            <person name="Durkin A.S."/>
            <person name="Haft D.R."/>
            <person name="McCorrison J."/>
            <person name="Torralba M."/>
            <person name="Gillis M."/>
            <person name="Haft D.H."/>
            <person name="Methe B."/>
            <person name="Sutton G."/>
            <person name="Nelson K.E."/>
        </authorList>
    </citation>
    <scope>NUCLEOTIDE SEQUENCE [LARGE SCALE GENOMIC DNA]</scope>
    <source>
        <strain evidence="10 12">ATCC 35536</strain>
        <strain evidence="9 11">VPI DR56BR1116</strain>
    </source>
</reference>
<evidence type="ECO:0000313" key="11">
    <source>
        <dbReference type="Proteomes" id="UP000016412"/>
    </source>
</evidence>
<comment type="subcellular location">
    <subcellularLocation>
        <location evidence="1 7">Cell membrane</location>
        <topology evidence="1 7">Multi-pass membrane protein</topology>
    </subcellularLocation>
</comment>
<comment type="similarity">
    <text evidence="7">Belongs to the binding-protein-dependent transport system permease family.</text>
</comment>
<dbReference type="InterPro" id="IPR035906">
    <property type="entry name" value="MetI-like_sf"/>
</dbReference>
<dbReference type="EMBL" id="AVQI01000080">
    <property type="protein sequence ID" value="ERJ98562.1"/>
    <property type="molecule type" value="Genomic_DNA"/>
</dbReference>
<evidence type="ECO:0000256" key="2">
    <source>
        <dbReference type="ARBA" id="ARBA00022448"/>
    </source>
</evidence>
<dbReference type="Proteomes" id="UP000016412">
    <property type="component" value="Unassembled WGS sequence"/>
</dbReference>
<feature type="transmembrane region" description="Helical" evidence="7">
    <location>
        <begin position="162"/>
        <end position="186"/>
    </location>
</feature>
<dbReference type="GO" id="GO:0055085">
    <property type="term" value="P:transmembrane transport"/>
    <property type="evidence" value="ECO:0007669"/>
    <property type="project" value="InterPro"/>
</dbReference>
<gene>
    <name evidence="10" type="ORF">HMPREF0860_0222</name>
    <name evidence="9" type="ORF">HMPREF1325_0502</name>
</gene>
<comment type="caution">
    <text evidence="9">The sequence shown here is derived from an EMBL/GenBank/DDBJ whole genome shotgun (WGS) entry which is preliminary data.</text>
</comment>
<evidence type="ECO:0000313" key="12">
    <source>
        <dbReference type="Proteomes" id="UP000016646"/>
    </source>
</evidence>
<evidence type="ECO:0000256" key="6">
    <source>
        <dbReference type="ARBA" id="ARBA00023136"/>
    </source>
</evidence>
<keyword evidence="2 7" id="KW-0813">Transport</keyword>
<name>U2L230_TRESO</name>
<sequence>MKKQATEHHIGAYVFILPAVAFMLFFVGYPILYNIIISFKKVDLMTLSSGDSSFIGLQNYFTIFKNSVFRTSLKNTLFFSFMCIILQFFIGFSLALFFNQNFRTANFIRGLIMVAWLIPITITALNAKFMFSMQGGIINYILLRFHFIKEPIPWLVAPRSAMWSLILTNVWIGIPFNMILLVTGLSTISEYIYEAADIDGAKWYHKIWFITIPGIKHSIYAVLTLGFIYTFKVFDLVFIMTNGGPVNATEVMSTLAYRYSFNQFNFGLGASTANILCFILLCISMLYLYIVKKEEQ</sequence>
<keyword evidence="3" id="KW-1003">Cell membrane</keyword>
<evidence type="ECO:0000256" key="4">
    <source>
        <dbReference type="ARBA" id="ARBA00022692"/>
    </source>
</evidence>
<dbReference type="InterPro" id="IPR000515">
    <property type="entry name" value="MetI-like"/>
</dbReference>
<dbReference type="RefSeq" id="WP_021331201.1">
    <property type="nucleotide sequence ID" value="NZ_AUZJ01000056.1"/>
</dbReference>
<dbReference type="Proteomes" id="UP000016646">
    <property type="component" value="Unassembled WGS sequence"/>
</dbReference>
<feature type="transmembrane region" description="Helical" evidence="7">
    <location>
        <begin position="207"/>
        <end position="231"/>
    </location>
</feature>
<proteinExistence type="inferred from homology"/>
<dbReference type="Gene3D" id="1.10.3720.10">
    <property type="entry name" value="MetI-like"/>
    <property type="match status" value="1"/>
</dbReference>
<dbReference type="PROSITE" id="PS50928">
    <property type="entry name" value="ABC_TM1"/>
    <property type="match status" value="1"/>
</dbReference>
<feature type="transmembrane region" description="Helical" evidence="7">
    <location>
        <begin position="110"/>
        <end position="142"/>
    </location>
</feature>
<feature type="transmembrane region" description="Helical" evidence="7">
    <location>
        <begin position="266"/>
        <end position="290"/>
    </location>
</feature>
<dbReference type="OrthoDB" id="42781at2"/>
<dbReference type="Pfam" id="PF00528">
    <property type="entry name" value="BPD_transp_1"/>
    <property type="match status" value="1"/>
</dbReference>
<evidence type="ECO:0000256" key="1">
    <source>
        <dbReference type="ARBA" id="ARBA00004651"/>
    </source>
</evidence>
<keyword evidence="6 7" id="KW-0472">Membrane</keyword>
<evidence type="ECO:0000256" key="3">
    <source>
        <dbReference type="ARBA" id="ARBA00022475"/>
    </source>
</evidence>
<protein>
    <submittedName>
        <fullName evidence="9">ABC transporter, permease protein</fullName>
    </submittedName>
</protein>
<dbReference type="EMBL" id="AUZJ01000056">
    <property type="protein sequence ID" value="ERF59856.1"/>
    <property type="molecule type" value="Genomic_DNA"/>
</dbReference>
<evidence type="ECO:0000256" key="5">
    <source>
        <dbReference type="ARBA" id="ARBA00022989"/>
    </source>
</evidence>
<evidence type="ECO:0000256" key="7">
    <source>
        <dbReference type="RuleBase" id="RU363032"/>
    </source>
</evidence>
<dbReference type="SUPFAM" id="SSF161098">
    <property type="entry name" value="MetI-like"/>
    <property type="match status" value="1"/>
</dbReference>
<dbReference type="eggNOG" id="COG1175">
    <property type="taxonomic scope" value="Bacteria"/>
</dbReference>
<dbReference type="CDD" id="cd06261">
    <property type="entry name" value="TM_PBP2"/>
    <property type="match status" value="1"/>
</dbReference>
<keyword evidence="4 7" id="KW-0812">Transmembrane</keyword>
<organism evidence="9 11">
    <name type="scientific">Treponema socranskii subsp. socranskii VPI DR56BR1116 = ATCC 35536</name>
    <dbReference type="NCBI Taxonomy" id="1125725"/>
    <lineage>
        <taxon>Bacteria</taxon>
        <taxon>Pseudomonadati</taxon>
        <taxon>Spirochaetota</taxon>
        <taxon>Spirochaetia</taxon>
        <taxon>Spirochaetales</taxon>
        <taxon>Treponemataceae</taxon>
        <taxon>Treponema</taxon>
    </lineage>
</organism>
<evidence type="ECO:0000259" key="8">
    <source>
        <dbReference type="PROSITE" id="PS50928"/>
    </source>
</evidence>
<evidence type="ECO:0000313" key="9">
    <source>
        <dbReference type="EMBL" id="ERF59856.1"/>
    </source>
</evidence>
<dbReference type="AlphaFoldDB" id="U2L230"/>
<dbReference type="PATRIC" id="fig|1125725.3.peg.2180"/>
<keyword evidence="5 7" id="KW-1133">Transmembrane helix</keyword>
<feature type="domain" description="ABC transmembrane type-1" evidence="8">
    <location>
        <begin position="73"/>
        <end position="287"/>
    </location>
</feature>
<feature type="transmembrane region" description="Helical" evidence="7">
    <location>
        <begin position="12"/>
        <end position="36"/>
    </location>
</feature>
<dbReference type="SUPFAM" id="SSF160964">
    <property type="entry name" value="MalF N-terminal region-like"/>
    <property type="match status" value="1"/>
</dbReference>
<evidence type="ECO:0000313" key="10">
    <source>
        <dbReference type="EMBL" id="ERJ98562.1"/>
    </source>
</evidence>
<dbReference type="PANTHER" id="PTHR43005:SF1">
    <property type="entry name" value="SPERMIDINE_PUTRESCINE TRANSPORT SYSTEM PERMEASE PROTEIN"/>
    <property type="match status" value="1"/>
</dbReference>
<dbReference type="PANTHER" id="PTHR43005">
    <property type="entry name" value="BLR7065 PROTEIN"/>
    <property type="match status" value="1"/>
</dbReference>